<dbReference type="EMBL" id="KZ857411">
    <property type="protein sequence ID" value="RDX48465.1"/>
    <property type="molecule type" value="Genomic_DNA"/>
</dbReference>
<dbReference type="AlphaFoldDB" id="A0A371D7F0"/>
<dbReference type="Proteomes" id="UP000256964">
    <property type="component" value="Unassembled WGS sequence"/>
</dbReference>
<evidence type="ECO:0008006" key="3">
    <source>
        <dbReference type="Google" id="ProtNLM"/>
    </source>
</evidence>
<name>A0A371D7F0_9APHY</name>
<sequence length="589" mass="66595">MSPDVLSALAVSKSDSVIKHRLRNRDQQLKTGTWKALDACHAPPLDHFTLCLICPVKELHVFGHYMNPDMLYQVLKTTRPSALSLRGFFLADLATRRFAKLLRQPAVLSDLVSWQAAPKYQKSNIYFESAALKFQMTLKLPFDVLAFIQSFADQTTISRMMRTCRYLHELGERFLLSDARLSSRDVVEGFSKYMLLSCSDRLSMFCALRLEMDSMGRSSSESLRELFVKMRARSKLVSLTILHPEEVLLENSGVSSAIAVLSSLRNLEIWNVGPMGAELLRSLQSKLVRVSLKMKTDEADWWPNSCPDVSLLVRGSKDTLEELRVSHPGPTSSDPDGDESGAALAFTESDYLRAYPELESLTVRGPKEYPRREDRAQFDPNIEAPWASLRYVEGSMMALYGLALPCHVSTVHINDFDFEPNMTVLRTVLADTRPVHLKLSIFSARCCKKFYVPALEQLELPSLQALSLNVVLMCDDTHLDITKWMKCILRIPKAFTKLSAFELHFDCSRLTSAYHCLHSTSRMCPANDCMRPSLLPIERQLKSLSMRSLARRIQKRVPHVGRVVTRMSGHYAGYRACAELGERLGCADI</sequence>
<accession>A0A371D7F0</accession>
<keyword evidence="2" id="KW-1185">Reference proteome</keyword>
<proteinExistence type="predicted"/>
<gene>
    <name evidence="1" type="ORF">OH76DRAFT_1483838</name>
</gene>
<dbReference type="OrthoDB" id="2757830at2759"/>
<evidence type="ECO:0000313" key="1">
    <source>
        <dbReference type="EMBL" id="RDX48465.1"/>
    </source>
</evidence>
<organism evidence="1 2">
    <name type="scientific">Lentinus brumalis</name>
    <dbReference type="NCBI Taxonomy" id="2498619"/>
    <lineage>
        <taxon>Eukaryota</taxon>
        <taxon>Fungi</taxon>
        <taxon>Dikarya</taxon>
        <taxon>Basidiomycota</taxon>
        <taxon>Agaricomycotina</taxon>
        <taxon>Agaricomycetes</taxon>
        <taxon>Polyporales</taxon>
        <taxon>Polyporaceae</taxon>
        <taxon>Lentinus</taxon>
    </lineage>
</organism>
<evidence type="ECO:0000313" key="2">
    <source>
        <dbReference type="Proteomes" id="UP000256964"/>
    </source>
</evidence>
<protein>
    <recommendedName>
        <fullName evidence="3">F-box domain-containing protein</fullName>
    </recommendedName>
</protein>
<reference evidence="1 2" key="1">
    <citation type="journal article" date="2018" name="Biotechnol. Biofuels">
        <title>Integrative visual omics of the white-rot fungus Polyporus brumalis exposes the biotechnological potential of its oxidative enzymes for delignifying raw plant biomass.</title>
        <authorList>
            <person name="Miyauchi S."/>
            <person name="Rancon A."/>
            <person name="Drula E."/>
            <person name="Hage H."/>
            <person name="Chaduli D."/>
            <person name="Favel A."/>
            <person name="Grisel S."/>
            <person name="Henrissat B."/>
            <person name="Herpoel-Gimbert I."/>
            <person name="Ruiz-Duenas F.J."/>
            <person name="Chevret D."/>
            <person name="Hainaut M."/>
            <person name="Lin J."/>
            <person name="Wang M."/>
            <person name="Pangilinan J."/>
            <person name="Lipzen A."/>
            <person name="Lesage-Meessen L."/>
            <person name="Navarro D."/>
            <person name="Riley R."/>
            <person name="Grigoriev I.V."/>
            <person name="Zhou S."/>
            <person name="Raouche S."/>
            <person name="Rosso M.N."/>
        </authorList>
    </citation>
    <scope>NUCLEOTIDE SEQUENCE [LARGE SCALE GENOMIC DNA]</scope>
    <source>
        <strain evidence="1 2">BRFM 1820</strain>
    </source>
</reference>